<dbReference type="Pfam" id="PF03602">
    <property type="entry name" value="Cons_hypoth95"/>
    <property type="match status" value="1"/>
</dbReference>
<evidence type="ECO:0000256" key="1">
    <source>
        <dbReference type="ARBA" id="ARBA00022603"/>
    </source>
</evidence>
<dbReference type="Gene3D" id="3.40.50.150">
    <property type="entry name" value="Vaccinia Virus protein VP39"/>
    <property type="match status" value="1"/>
</dbReference>
<dbReference type="PANTHER" id="PTHR43542">
    <property type="entry name" value="METHYLTRANSFERASE"/>
    <property type="match status" value="1"/>
</dbReference>
<evidence type="ECO:0000256" key="2">
    <source>
        <dbReference type="ARBA" id="ARBA00022679"/>
    </source>
</evidence>
<comment type="caution">
    <text evidence="3">The sequence shown here is derived from an EMBL/GenBank/DDBJ whole genome shotgun (WGS) entry which is preliminary data.</text>
</comment>
<dbReference type="CDD" id="cd02440">
    <property type="entry name" value="AdoMet_MTases"/>
    <property type="match status" value="1"/>
</dbReference>
<dbReference type="InterPro" id="IPR029063">
    <property type="entry name" value="SAM-dependent_MTases_sf"/>
</dbReference>
<protein>
    <submittedName>
        <fullName evidence="3">Putative methyltransferase</fullName>
        <ecNumber evidence="3">2.1.1.171</ecNumber>
    </submittedName>
</protein>
<dbReference type="EC" id="2.1.1.171" evidence="3"/>
<dbReference type="InterPro" id="IPR002052">
    <property type="entry name" value="DNA_methylase_N6_adenine_CS"/>
</dbReference>
<dbReference type="PANTHER" id="PTHR43542:SF1">
    <property type="entry name" value="METHYLTRANSFERASE"/>
    <property type="match status" value="1"/>
</dbReference>
<dbReference type="Proteomes" id="UP000029014">
    <property type="component" value="Unassembled WGS sequence"/>
</dbReference>
<evidence type="ECO:0000313" key="4">
    <source>
        <dbReference type="Proteomes" id="UP000029014"/>
    </source>
</evidence>
<keyword evidence="1 3" id="KW-0489">Methyltransferase</keyword>
<dbReference type="PIRSF" id="PIRSF004553">
    <property type="entry name" value="CHP00095"/>
    <property type="match status" value="1"/>
</dbReference>
<keyword evidence="4" id="KW-1185">Reference proteome</keyword>
<organism evidence="3 4">
    <name type="scientific">Bifidobacterium minimum</name>
    <dbReference type="NCBI Taxonomy" id="1693"/>
    <lineage>
        <taxon>Bacteria</taxon>
        <taxon>Bacillati</taxon>
        <taxon>Actinomycetota</taxon>
        <taxon>Actinomycetes</taxon>
        <taxon>Bifidobacteriales</taxon>
        <taxon>Bifidobacteriaceae</taxon>
        <taxon>Bifidobacterium</taxon>
    </lineage>
</organism>
<dbReference type="eggNOG" id="COG0742">
    <property type="taxonomic scope" value="Bacteria"/>
</dbReference>
<dbReference type="STRING" id="1693.BMIN_1043"/>
<proteinExistence type="predicted"/>
<name>A0A087BRF8_9BIFI</name>
<dbReference type="GO" id="GO:0003676">
    <property type="term" value="F:nucleic acid binding"/>
    <property type="evidence" value="ECO:0007669"/>
    <property type="project" value="InterPro"/>
</dbReference>
<sequence>MATVVAMHVIAGRFKGTPLASAPSGTRPTTDRTKEAIFSHLEAWNMVEDSRVLDLFAGTGALGVEALSRGAASLVCVDSSPAAIAAVNDVARRIRARMRSTDRADIHAVRSPVERYLRSAVSERFDVVFIDPPYDYPTAHCEELLATLADHRMLPPEGIIVLERSTRSVMPRDDDRWNLVDRRTYGETAVLYYEITGDDGTVGNDGLIANGGLAEHGETTEHA</sequence>
<reference evidence="3 4" key="1">
    <citation type="submission" date="2014-03" db="EMBL/GenBank/DDBJ databases">
        <title>Genomics of Bifidobacteria.</title>
        <authorList>
            <person name="Ventura M."/>
            <person name="Milani C."/>
            <person name="Lugli G.A."/>
        </authorList>
    </citation>
    <scope>NUCLEOTIDE SEQUENCE [LARGE SCALE GENOMIC DNA]</scope>
    <source>
        <strain evidence="3 4">LMG 11592</strain>
    </source>
</reference>
<dbReference type="EMBL" id="JGZD01000006">
    <property type="protein sequence ID" value="KFI73608.1"/>
    <property type="molecule type" value="Genomic_DNA"/>
</dbReference>
<dbReference type="PROSITE" id="PS00092">
    <property type="entry name" value="N6_MTASE"/>
    <property type="match status" value="1"/>
</dbReference>
<accession>A0A087BRF8</accession>
<keyword evidence="2 3" id="KW-0808">Transferase</keyword>
<dbReference type="AlphaFoldDB" id="A0A087BRF8"/>
<evidence type="ECO:0000313" key="3">
    <source>
        <dbReference type="EMBL" id="KFI73608.1"/>
    </source>
</evidence>
<dbReference type="GO" id="GO:0052913">
    <property type="term" value="F:16S rRNA (guanine(966)-N(2))-methyltransferase activity"/>
    <property type="evidence" value="ECO:0007669"/>
    <property type="project" value="UniProtKB-EC"/>
</dbReference>
<dbReference type="InterPro" id="IPR004398">
    <property type="entry name" value="RNA_MeTrfase_RsmD"/>
</dbReference>
<gene>
    <name evidence="3" type="ORF">BMIN_1043</name>
</gene>
<dbReference type="NCBIfam" id="TIGR00095">
    <property type="entry name" value="16S rRNA (guanine(966)-N(2))-methyltransferase RsmD"/>
    <property type="match status" value="1"/>
</dbReference>
<dbReference type="SUPFAM" id="SSF53335">
    <property type="entry name" value="S-adenosyl-L-methionine-dependent methyltransferases"/>
    <property type="match status" value="1"/>
</dbReference>